<dbReference type="InterPro" id="IPR002259">
    <property type="entry name" value="Eqnu_transpt"/>
</dbReference>
<dbReference type="PANTHER" id="PTHR10332:SF10">
    <property type="entry name" value="EQUILIBRATIVE NUCLEOSIDE TRANSPORTER 4"/>
    <property type="match status" value="1"/>
</dbReference>
<comment type="subcellular location">
    <subcellularLocation>
        <location evidence="1">Membrane</location>
        <topology evidence="1">Multi-pass membrane protein</topology>
    </subcellularLocation>
</comment>
<dbReference type="GeneID" id="7843499"/>
<feature type="transmembrane region" description="Helical" evidence="7">
    <location>
        <begin position="392"/>
        <end position="412"/>
    </location>
</feature>
<keyword evidence="4 7" id="KW-0812">Transmembrane</keyword>
<accession>I7M2I3</accession>
<feature type="transmembrane region" description="Helical" evidence="7">
    <location>
        <begin position="81"/>
        <end position="100"/>
    </location>
</feature>
<reference evidence="9" key="1">
    <citation type="journal article" date="2006" name="PLoS Biol.">
        <title>Macronuclear genome sequence of the ciliate Tetrahymena thermophila, a model eukaryote.</title>
        <authorList>
            <person name="Eisen J.A."/>
            <person name="Coyne R.S."/>
            <person name="Wu M."/>
            <person name="Wu D."/>
            <person name="Thiagarajan M."/>
            <person name="Wortman J.R."/>
            <person name="Badger J.H."/>
            <person name="Ren Q."/>
            <person name="Amedeo P."/>
            <person name="Jones K.M."/>
            <person name="Tallon L.J."/>
            <person name="Delcher A.L."/>
            <person name="Salzberg S.L."/>
            <person name="Silva J.C."/>
            <person name="Haas B.J."/>
            <person name="Majoros W.H."/>
            <person name="Farzad M."/>
            <person name="Carlton J.M."/>
            <person name="Smith R.K. Jr."/>
            <person name="Garg J."/>
            <person name="Pearlman R.E."/>
            <person name="Karrer K.M."/>
            <person name="Sun L."/>
            <person name="Manning G."/>
            <person name="Elde N.C."/>
            <person name="Turkewitz A.P."/>
            <person name="Asai D.J."/>
            <person name="Wilkes D.E."/>
            <person name="Wang Y."/>
            <person name="Cai H."/>
            <person name="Collins K."/>
            <person name="Stewart B.A."/>
            <person name="Lee S.R."/>
            <person name="Wilamowska K."/>
            <person name="Weinberg Z."/>
            <person name="Ruzzo W.L."/>
            <person name="Wloga D."/>
            <person name="Gaertig J."/>
            <person name="Frankel J."/>
            <person name="Tsao C.-C."/>
            <person name="Gorovsky M.A."/>
            <person name="Keeling P.J."/>
            <person name="Waller R.F."/>
            <person name="Patron N.J."/>
            <person name="Cherry J.M."/>
            <person name="Stover N.A."/>
            <person name="Krieger C.J."/>
            <person name="del Toro C."/>
            <person name="Ryder H.F."/>
            <person name="Williamson S.C."/>
            <person name="Barbeau R.A."/>
            <person name="Hamilton E.P."/>
            <person name="Orias E."/>
        </authorList>
    </citation>
    <scope>NUCLEOTIDE SEQUENCE [LARGE SCALE GENOMIC DNA]</scope>
    <source>
        <strain evidence="9">SB210</strain>
    </source>
</reference>
<feature type="transmembrane region" description="Helical" evidence="7">
    <location>
        <begin position="12"/>
        <end position="37"/>
    </location>
</feature>
<dbReference type="GO" id="GO:0005886">
    <property type="term" value="C:plasma membrane"/>
    <property type="evidence" value="ECO:0007669"/>
    <property type="project" value="TreeGrafter"/>
</dbReference>
<protein>
    <submittedName>
        <fullName evidence="8">Equilibrative nucleoside transporter family protein</fullName>
    </submittedName>
</protein>
<organism evidence="8 9">
    <name type="scientific">Tetrahymena thermophila (strain SB210)</name>
    <dbReference type="NCBI Taxonomy" id="312017"/>
    <lineage>
        <taxon>Eukaryota</taxon>
        <taxon>Sar</taxon>
        <taxon>Alveolata</taxon>
        <taxon>Ciliophora</taxon>
        <taxon>Intramacronucleata</taxon>
        <taxon>Oligohymenophorea</taxon>
        <taxon>Hymenostomatida</taxon>
        <taxon>Tetrahymenina</taxon>
        <taxon>Tetrahymenidae</taxon>
        <taxon>Tetrahymena</taxon>
    </lineage>
</organism>
<keyword evidence="9" id="KW-1185">Reference proteome</keyword>
<dbReference type="AlphaFoldDB" id="I7M2I3"/>
<gene>
    <name evidence="8" type="ORF">TTHERM_00221150</name>
</gene>
<feature type="transmembrane region" description="Helical" evidence="7">
    <location>
        <begin position="106"/>
        <end position="124"/>
    </location>
</feature>
<dbReference type="KEGG" id="tet:TTHERM_00221150"/>
<evidence type="ECO:0000313" key="9">
    <source>
        <dbReference type="Proteomes" id="UP000009168"/>
    </source>
</evidence>
<feature type="transmembrane region" description="Helical" evidence="7">
    <location>
        <begin position="356"/>
        <end position="380"/>
    </location>
</feature>
<dbReference type="OrthoDB" id="411344at2759"/>
<evidence type="ECO:0000256" key="2">
    <source>
        <dbReference type="ARBA" id="ARBA00007965"/>
    </source>
</evidence>
<sequence length="417" mass="45767">MSSEHPITLQHKITFILLGIASLIGWNAILTALSFFSTYYPKDEYGGDVSFLFPIPLFFGNFIWGLLVPKLGEFISLTKRISLCLAAICVFMICLPLITIGLQNKAGFALCLICTFIIGSFNSIAQNSCIGLASQVDGSLTGLYWVSTGISGLTMNAANAITLASFGDSDDGLKIGTIIYFAIAVIITLLAIWSQIAFVKSDYYLDIKKQHEESGQDNEEDNTVSAISGEEETPLVGKKKSIGEQLKAYGNKILSGIKLARFVPFFIYLIYVQTFMLFPGVSVFSKPSYTYLPGSWPTLVMLTTYNVGDIIGKYICNFKFYNIPILYGVVISRFVFFVTFLMTMHQPDNSFFSNDAFAYVNMLLFAITNGFCTGGLMFLGPTRGNNKKQAELIAFINSFSLTFGIACGSFLAPTLSG</sequence>
<dbReference type="GO" id="GO:0005337">
    <property type="term" value="F:nucleoside transmembrane transporter activity"/>
    <property type="evidence" value="ECO:0007669"/>
    <property type="project" value="InterPro"/>
</dbReference>
<comment type="similarity">
    <text evidence="2">Belongs to the SLC29A/ENT transporter (TC 2.A.57) family.</text>
</comment>
<dbReference type="PRINTS" id="PR01130">
    <property type="entry name" value="DERENTRNSPRT"/>
</dbReference>
<dbReference type="InterPro" id="IPR036259">
    <property type="entry name" value="MFS_trans_sf"/>
</dbReference>
<evidence type="ECO:0000313" key="8">
    <source>
        <dbReference type="EMBL" id="EAS00442.1"/>
    </source>
</evidence>
<dbReference type="HOGENOM" id="CLU_654700_0_0_1"/>
<dbReference type="OMA" id="YQCIPEA"/>
<dbReference type="InParanoid" id="I7M2I3"/>
<feature type="transmembrane region" description="Helical" evidence="7">
    <location>
        <begin position="320"/>
        <end position="344"/>
    </location>
</feature>
<evidence type="ECO:0000256" key="4">
    <source>
        <dbReference type="ARBA" id="ARBA00022692"/>
    </source>
</evidence>
<evidence type="ECO:0000256" key="7">
    <source>
        <dbReference type="SAM" id="Phobius"/>
    </source>
</evidence>
<feature type="transmembrane region" description="Helical" evidence="7">
    <location>
        <begin position="262"/>
        <end position="284"/>
    </location>
</feature>
<keyword evidence="5 7" id="KW-1133">Transmembrane helix</keyword>
<feature type="transmembrane region" description="Helical" evidence="7">
    <location>
        <begin position="178"/>
        <end position="199"/>
    </location>
</feature>
<feature type="transmembrane region" description="Helical" evidence="7">
    <location>
        <begin position="144"/>
        <end position="166"/>
    </location>
</feature>
<evidence type="ECO:0000256" key="6">
    <source>
        <dbReference type="ARBA" id="ARBA00023136"/>
    </source>
</evidence>
<dbReference type="Pfam" id="PF01733">
    <property type="entry name" value="Nucleoside_tran"/>
    <property type="match status" value="1"/>
</dbReference>
<evidence type="ECO:0000256" key="3">
    <source>
        <dbReference type="ARBA" id="ARBA00022448"/>
    </source>
</evidence>
<dbReference type="EMBL" id="GG662621">
    <property type="protein sequence ID" value="EAS00442.1"/>
    <property type="molecule type" value="Genomic_DNA"/>
</dbReference>
<proteinExistence type="inferred from homology"/>
<keyword evidence="6 7" id="KW-0472">Membrane</keyword>
<dbReference type="SUPFAM" id="SSF103473">
    <property type="entry name" value="MFS general substrate transporter"/>
    <property type="match status" value="1"/>
</dbReference>
<feature type="transmembrane region" description="Helical" evidence="7">
    <location>
        <begin position="49"/>
        <end position="69"/>
    </location>
</feature>
<feature type="transmembrane region" description="Helical" evidence="7">
    <location>
        <begin position="290"/>
        <end position="308"/>
    </location>
</feature>
<name>I7M2I3_TETTS</name>
<dbReference type="eggNOG" id="KOG1479">
    <property type="taxonomic scope" value="Eukaryota"/>
</dbReference>
<dbReference type="RefSeq" id="XP_001020687.1">
    <property type="nucleotide sequence ID" value="XM_001020687.3"/>
</dbReference>
<keyword evidence="3" id="KW-0813">Transport</keyword>
<dbReference type="PANTHER" id="PTHR10332">
    <property type="entry name" value="EQUILIBRATIVE NUCLEOSIDE TRANSPORTER"/>
    <property type="match status" value="1"/>
</dbReference>
<dbReference type="Proteomes" id="UP000009168">
    <property type="component" value="Unassembled WGS sequence"/>
</dbReference>
<evidence type="ECO:0000256" key="1">
    <source>
        <dbReference type="ARBA" id="ARBA00004141"/>
    </source>
</evidence>
<evidence type="ECO:0000256" key="5">
    <source>
        <dbReference type="ARBA" id="ARBA00022989"/>
    </source>
</evidence>